<proteinExistence type="predicted"/>
<evidence type="ECO:0000256" key="1">
    <source>
        <dbReference type="SAM" id="MobiDB-lite"/>
    </source>
</evidence>
<reference evidence="2 3" key="1">
    <citation type="submission" date="2023-07" db="EMBL/GenBank/DDBJ databases">
        <title>Genomic Encyclopedia of Type Strains, Phase IV (KMG-IV): sequencing the most valuable type-strain genomes for metagenomic binning, comparative biology and taxonomic classification.</title>
        <authorList>
            <person name="Goeker M."/>
        </authorList>
    </citation>
    <scope>NUCLEOTIDE SEQUENCE [LARGE SCALE GENOMIC DNA]</scope>
    <source>
        <strain evidence="2 3">DSM 27848</strain>
    </source>
</reference>
<evidence type="ECO:0000313" key="2">
    <source>
        <dbReference type="EMBL" id="MDQ0344298.1"/>
    </source>
</evidence>
<gene>
    <name evidence="2" type="ORF">J2S14_003141</name>
</gene>
<feature type="region of interest" description="Disordered" evidence="1">
    <location>
        <begin position="1"/>
        <end position="29"/>
    </location>
</feature>
<name>A0ABU0D794_9BACI</name>
<protein>
    <submittedName>
        <fullName evidence="2">Uncharacterized protein</fullName>
    </submittedName>
</protein>
<sequence>MKLENGQENLPDGSKIVNKARLNSNPGKT</sequence>
<evidence type="ECO:0000313" key="3">
    <source>
        <dbReference type="Proteomes" id="UP001232343"/>
    </source>
</evidence>
<keyword evidence="3" id="KW-1185">Reference proteome</keyword>
<comment type="caution">
    <text evidence="2">The sequence shown here is derived from an EMBL/GenBank/DDBJ whole genome shotgun (WGS) entry which is preliminary data.</text>
</comment>
<organism evidence="2 3">
    <name type="scientific">Lederbergia wuyishanensis</name>
    <dbReference type="NCBI Taxonomy" id="1347903"/>
    <lineage>
        <taxon>Bacteria</taxon>
        <taxon>Bacillati</taxon>
        <taxon>Bacillota</taxon>
        <taxon>Bacilli</taxon>
        <taxon>Bacillales</taxon>
        <taxon>Bacillaceae</taxon>
        <taxon>Lederbergia</taxon>
    </lineage>
</organism>
<dbReference type="Proteomes" id="UP001232343">
    <property type="component" value="Unassembled WGS sequence"/>
</dbReference>
<accession>A0ABU0D794</accession>
<dbReference type="EMBL" id="JAUSUO010000009">
    <property type="protein sequence ID" value="MDQ0344298.1"/>
    <property type="molecule type" value="Genomic_DNA"/>
</dbReference>